<evidence type="ECO:0000313" key="2">
    <source>
        <dbReference type="Proteomes" id="UP000186917"/>
    </source>
</evidence>
<gene>
    <name evidence="1" type="ORF">SAMN05421788_1011153</name>
</gene>
<protein>
    <submittedName>
        <fullName evidence="1">Uncharacterized protein</fullName>
    </submittedName>
</protein>
<organism evidence="1 2">
    <name type="scientific">Filimonas lacunae</name>
    <dbReference type="NCBI Taxonomy" id="477680"/>
    <lineage>
        <taxon>Bacteria</taxon>
        <taxon>Pseudomonadati</taxon>
        <taxon>Bacteroidota</taxon>
        <taxon>Chitinophagia</taxon>
        <taxon>Chitinophagales</taxon>
        <taxon>Chitinophagaceae</taxon>
        <taxon>Filimonas</taxon>
    </lineage>
</organism>
<dbReference type="Proteomes" id="UP000186917">
    <property type="component" value="Unassembled WGS sequence"/>
</dbReference>
<dbReference type="EMBL" id="FTOR01000001">
    <property type="protein sequence ID" value="SIS77802.1"/>
    <property type="molecule type" value="Genomic_DNA"/>
</dbReference>
<name>A0A1N7LVH3_9BACT</name>
<keyword evidence="2" id="KW-1185">Reference proteome</keyword>
<reference evidence="2" key="1">
    <citation type="submission" date="2017-01" db="EMBL/GenBank/DDBJ databases">
        <authorList>
            <person name="Varghese N."/>
            <person name="Submissions S."/>
        </authorList>
    </citation>
    <scope>NUCLEOTIDE SEQUENCE [LARGE SCALE GENOMIC DNA]</scope>
    <source>
        <strain evidence="2">DSM 21054</strain>
    </source>
</reference>
<accession>A0A1N7LVH3</accession>
<dbReference type="AlphaFoldDB" id="A0A1N7LVH3"/>
<evidence type="ECO:0000313" key="1">
    <source>
        <dbReference type="EMBL" id="SIS77802.1"/>
    </source>
</evidence>
<proteinExistence type="predicted"/>
<dbReference type="OrthoDB" id="1075024at2"/>
<sequence length="272" mass="30691">MRNVITIAVMCVMVIAGKAQTICKKVDSIVTEAKKLYTSQVAGIYGKEVLRQQYPLLEDRTGGSVTYSENGKILCVFFSNEENPSVVATIGFDNINTPGKPQVDTAYRNFTGYERDLYTLQKKTEEQIATNSMFKKCSNTRWNIVPLTDNKSKRVYVFTGSKVNGTVVFGNDYLLTFDDSNALTVAKPLHQNMIPLNYHQDKDMEPITTVHNHSGNATDCFTATDVCTVMLYEKCANWKKHMVISKSQVSTWDCEKDELVTVSLKEWEKSNK</sequence>
<dbReference type="RefSeq" id="WP_076376509.1">
    <property type="nucleotide sequence ID" value="NZ_AP017422.1"/>
</dbReference>